<dbReference type="Gramene" id="AET6Gv20154200.16">
    <property type="protein sequence ID" value="AET6Gv20154200.16"/>
    <property type="gene ID" value="AET6Gv20154200"/>
</dbReference>
<reference evidence="2" key="2">
    <citation type="journal article" date="2017" name="Nat. Plants">
        <title>The Aegilops tauschii genome reveals multiple impacts of transposons.</title>
        <authorList>
            <person name="Zhao G."/>
            <person name="Zou C."/>
            <person name="Li K."/>
            <person name="Wang K."/>
            <person name="Li T."/>
            <person name="Gao L."/>
            <person name="Zhang X."/>
            <person name="Wang H."/>
            <person name="Yang Z."/>
            <person name="Liu X."/>
            <person name="Jiang W."/>
            <person name="Mao L."/>
            <person name="Kong X."/>
            <person name="Jiao Y."/>
            <person name="Jia J."/>
        </authorList>
    </citation>
    <scope>NUCLEOTIDE SEQUENCE [LARGE SCALE GENOMIC DNA]</scope>
    <source>
        <strain evidence="2">cv. AL8/78</strain>
    </source>
</reference>
<evidence type="ECO:0000313" key="2">
    <source>
        <dbReference type="Proteomes" id="UP000015105"/>
    </source>
</evidence>
<sequence>THMRNIVSFVLLKECPCNMQIFDGTLTFAGAAKAFKNLIKKIMRRKHGRETTSSRRKEKLLKFFNKDDTTLDIFIFLRLVVAIQMCSHREVYEPLIPG</sequence>
<keyword evidence="2" id="KW-1185">Reference proteome</keyword>
<dbReference type="SUPFAM" id="SSF54001">
    <property type="entry name" value="Cysteine proteinases"/>
    <property type="match status" value="1"/>
</dbReference>
<accession>A0A453MYW7</accession>
<name>A0A453MYW7_AEGTS</name>
<reference evidence="1" key="3">
    <citation type="journal article" date="2017" name="Nature">
        <title>Genome sequence of the progenitor of the wheat D genome Aegilops tauschii.</title>
        <authorList>
            <person name="Luo M.C."/>
            <person name="Gu Y.Q."/>
            <person name="Puiu D."/>
            <person name="Wang H."/>
            <person name="Twardziok S.O."/>
            <person name="Deal K.R."/>
            <person name="Huo N."/>
            <person name="Zhu T."/>
            <person name="Wang L."/>
            <person name="Wang Y."/>
            <person name="McGuire P.E."/>
            <person name="Liu S."/>
            <person name="Long H."/>
            <person name="Ramasamy R.K."/>
            <person name="Rodriguez J.C."/>
            <person name="Van S.L."/>
            <person name="Yuan L."/>
            <person name="Wang Z."/>
            <person name="Xia Z."/>
            <person name="Xiao L."/>
            <person name="Anderson O.D."/>
            <person name="Ouyang S."/>
            <person name="Liang Y."/>
            <person name="Zimin A.V."/>
            <person name="Pertea G."/>
            <person name="Qi P."/>
            <person name="Bennetzen J.L."/>
            <person name="Dai X."/>
            <person name="Dawson M.W."/>
            <person name="Muller H.G."/>
            <person name="Kugler K."/>
            <person name="Rivarola-Duarte L."/>
            <person name="Spannagl M."/>
            <person name="Mayer K.F.X."/>
            <person name="Lu F.H."/>
            <person name="Bevan M.W."/>
            <person name="Leroy P."/>
            <person name="Li P."/>
            <person name="You F.M."/>
            <person name="Sun Q."/>
            <person name="Liu Z."/>
            <person name="Lyons E."/>
            <person name="Wicker T."/>
            <person name="Salzberg S.L."/>
            <person name="Devos K.M."/>
            <person name="Dvorak J."/>
        </authorList>
    </citation>
    <scope>NUCLEOTIDE SEQUENCE [LARGE SCALE GENOMIC DNA]</scope>
    <source>
        <strain evidence="1">cv. AL8/78</strain>
    </source>
</reference>
<dbReference type="Gene3D" id="1.20.1300.20">
    <property type="entry name" value="Peptidase C65 Otubain, subdomain 2"/>
    <property type="match status" value="1"/>
</dbReference>
<dbReference type="AlphaFoldDB" id="A0A453MYW7"/>
<dbReference type="EnsemblPlants" id="AET6Gv20154200.16">
    <property type="protein sequence ID" value="AET6Gv20154200.16"/>
    <property type="gene ID" value="AET6Gv20154200"/>
</dbReference>
<dbReference type="PANTHER" id="PTHR12931:SF23">
    <property type="entry name" value="OTU DOMAIN-CONTAINING PROTEIN"/>
    <property type="match status" value="1"/>
</dbReference>
<reference evidence="1" key="4">
    <citation type="submission" date="2019-03" db="UniProtKB">
        <authorList>
            <consortium name="EnsemblPlants"/>
        </authorList>
    </citation>
    <scope>IDENTIFICATION</scope>
</reference>
<dbReference type="Proteomes" id="UP000015105">
    <property type="component" value="Chromosome 6D"/>
</dbReference>
<dbReference type="GO" id="GO:0005634">
    <property type="term" value="C:nucleus"/>
    <property type="evidence" value="ECO:0007669"/>
    <property type="project" value="TreeGrafter"/>
</dbReference>
<reference evidence="2" key="1">
    <citation type="journal article" date="2014" name="Science">
        <title>Ancient hybridizations among the ancestral genomes of bread wheat.</title>
        <authorList>
            <consortium name="International Wheat Genome Sequencing Consortium,"/>
            <person name="Marcussen T."/>
            <person name="Sandve S.R."/>
            <person name="Heier L."/>
            <person name="Spannagl M."/>
            <person name="Pfeifer M."/>
            <person name="Jakobsen K.S."/>
            <person name="Wulff B.B."/>
            <person name="Steuernagel B."/>
            <person name="Mayer K.F."/>
            <person name="Olsen O.A."/>
        </authorList>
    </citation>
    <scope>NUCLEOTIDE SEQUENCE [LARGE SCALE GENOMIC DNA]</scope>
    <source>
        <strain evidence="2">cv. AL8/78</strain>
    </source>
</reference>
<dbReference type="PANTHER" id="PTHR12931">
    <property type="entry name" value="UBIQUITIN THIOLESTERASE PROTEIN OTUB"/>
    <property type="match status" value="1"/>
</dbReference>
<dbReference type="InterPro" id="IPR042467">
    <property type="entry name" value="Peptidase_C65_otubain_sub2"/>
</dbReference>
<protein>
    <submittedName>
        <fullName evidence="1">Uncharacterized protein</fullName>
    </submittedName>
</protein>
<proteinExistence type="predicted"/>
<reference evidence="1" key="5">
    <citation type="journal article" date="2021" name="G3 (Bethesda)">
        <title>Aegilops tauschii genome assembly Aet v5.0 features greater sequence contiguity and improved annotation.</title>
        <authorList>
            <person name="Wang L."/>
            <person name="Zhu T."/>
            <person name="Rodriguez J.C."/>
            <person name="Deal K.R."/>
            <person name="Dubcovsky J."/>
            <person name="McGuire P.E."/>
            <person name="Lux T."/>
            <person name="Spannagl M."/>
            <person name="Mayer K.F.X."/>
            <person name="Baldrich P."/>
            <person name="Meyers B.C."/>
            <person name="Huo N."/>
            <person name="Gu Y.Q."/>
            <person name="Zhou H."/>
            <person name="Devos K.M."/>
            <person name="Bennetzen J.L."/>
            <person name="Unver T."/>
            <person name="Budak H."/>
            <person name="Gulick P.J."/>
            <person name="Galiba G."/>
            <person name="Kalapos B."/>
            <person name="Nelson D.R."/>
            <person name="Li P."/>
            <person name="You F.M."/>
            <person name="Luo M.C."/>
            <person name="Dvorak J."/>
        </authorList>
    </citation>
    <scope>NUCLEOTIDE SEQUENCE [LARGE SCALE GENOMIC DNA]</scope>
    <source>
        <strain evidence="1">cv. AL8/78</strain>
    </source>
</reference>
<evidence type="ECO:0000313" key="1">
    <source>
        <dbReference type="EnsemblPlants" id="AET6Gv20154200.16"/>
    </source>
</evidence>
<dbReference type="GO" id="GO:0043130">
    <property type="term" value="F:ubiquitin binding"/>
    <property type="evidence" value="ECO:0007669"/>
    <property type="project" value="TreeGrafter"/>
</dbReference>
<dbReference type="InterPro" id="IPR019400">
    <property type="entry name" value="Peptidase_C65_otubain"/>
</dbReference>
<dbReference type="Pfam" id="PF10275">
    <property type="entry name" value="Peptidase_C65"/>
    <property type="match status" value="1"/>
</dbReference>
<dbReference type="InterPro" id="IPR038765">
    <property type="entry name" value="Papain-like_cys_pep_sf"/>
</dbReference>
<dbReference type="GO" id="GO:0004843">
    <property type="term" value="F:cysteine-type deubiquitinase activity"/>
    <property type="evidence" value="ECO:0007669"/>
    <property type="project" value="TreeGrafter"/>
</dbReference>
<organism evidence="1 2">
    <name type="scientific">Aegilops tauschii subsp. strangulata</name>
    <name type="common">Goatgrass</name>
    <dbReference type="NCBI Taxonomy" id="200361"/>
    <lineage>
        <taxon>Eukaryota</taxon>
        <taxon>Viridiplantae</taxon>
        <taxon>Streptophyta</taxon>
        <taxon>Embryophyta</taxon>
        <taxon>Tracheophyta</taxon>
        <taxon>Spermatophyta</taxon>
        <taxon>Magnoliopsida</taxon>
        <taxon>Liliopsida</taxon>
        <taxon>Poales</taxon>
        <taxon>Poaceae</taxon>
        <taxon>BOP clade</taxon>
        <taxon>Pooideae</taxon>
        <taxon>Triticodae</taxon>
        <taxon>Triticeae</taxon>
        <taxon>Triticinae</taxon>
        <taxon>Aegilops</taxon>
    </lineage>
</organism>
<dbReference type="GO" id="GO:0071108">
    <property type="term" value="P:protein K48-linked deubiquitination"/>
    <property type="evidence" value="ECO:0007669"/>
    <property type="project" value="TreeGrafter"/>
</dbReference>